<keyword evidence="1" id="KW-0812">Transmembrane</keyword>
<evidence type="ECO:0000313" key="2">
    <source>
        <dbReference type="EMBL" id="KAF3564583.1"/>
    </source>
</evidence>
<evidence type="ECO:0000313" key="3">
    <source>
        <dbReference type="Proteomes" id="UP000266723"/>
    </source>
</evidence>
<keyword evidence="1" id="KW-1133">Transmembrane helix</keyword>
<comment type="caution">
    <text evidence="2">The sequence shown here is derived from an EMBL/GenBank/DDBJ whole genome shotgun (WGS) entry which is preliminary data.</text>
</comment>
<keyword evidence="3" id="KW-1185">Reference proteome</keyword>
<keyword evidence="1" id="KW-0472">Membrane</keyword>
<feature type="transmembrane region" description="Helical" evidence="1">
    <location>
        <begin position="12"/>
        <end position="34"/>
    </location>
</feature>
<dbReference type="EMBL" id="QGKV02000759">
    <property type="protein sequence ID" value="KAF3564583.1"/>
    <property type="molecule type" value="Genomic_DNA"/>
</dbReference>
<sequence length="170" mass="18404">MIADLGFLTSRFPILSVFAASVSSLLLGQLFMFVPEDSFFFFGHRIIELGIVFSRTTSCPTWIHVCVFVRGRSPGFFHVGAGVVSSGFCPDIFPCALPDRSRGVAKSSLLPRIRVVPRGRTARVLAVRLTAVTFAAGVFPTLSSTASPSRVCWLLRSSADMSDRALVAES</sequence>
<protein>
    <recommendedName>
        <fullName evidence="4">Secreted protein</fullName>
    </recommendedName>
</protein>
<accession>A0ABQ7CY52</accession>
<proteinExistence type="predicted"/>
<evidence type="ECO:0000256" key="1">
    <source>
        <dbReference type="SAM" id="Phobius"/>
    </source>
</evidence>
<name>A0ABQ7CY52_BRACR</name>
<dbReference type="Proteomes" id="UP000266723">
    <property type="component" value="Unassembled WGS sequence"/>
</dbReference>
<reference evidence="2 3" key="1">
    <citation type="journal article" date="2020" name="BMC Genomics">
        <title>Intraspecific diversification of the crop wild relative Brassica cretica Lam. using demographic model selection.</title>
        <authorList>
            <person name="Kioukis A."/>
            <person name="Michalopoulou V.A."/>
            <person name="Briers L."/>
            <person name="Pirintsos S."/>
            <person name="Studholme D.J."/>
            <person name="Pavlidis P."/>
            <person name="Sarris P.F."/>
        </authorList>
    </citation>
    <scope>NUCLEOTIDE SEQUENCE [LARGE SCALE GENOMIC DNA]</scope>
    <source>
        <strain evidence="3">cv. PFS-1207/04</strain>
    </source>
</reference>
<gene>
    <name evidence="2" type="ORF">DY000_02014525</name>
</gene>
<evidence type="ECO:0008006" key="4">
    <source>
        <dbReference type="Google" id="ProtNLM"/>
    </source>
</evidence>
<organism evidence="2 3">
    <name type="scientific">Brassica cretica</name>
    <name type="common">Mustard</name>
    <dbReference type="NCBI Taxonomy" id="69181"/>
    <lineage>
        <taxon>Eukaryota</taxon>
        <taxon>Viridiplantae</taxon>
        <taxon>Streptophyta</taxon>
        <taxon>Embryophyta</taxon>
        <taxon>Tracheophyta</taxon>
        <taxon>Spermatophyta</taxon>
        <taxon>Magnoliopsida</taxon>
        <taxon>eudicotyledons</taxon>
        <taxon>Gunneridae</taxon>
        <taxon>Pentapetalae</taxon>
        <taxon>rosids</taxon>
        <taxon>malvids</taxon>
        <taxon>Brassicales</taxon>
        <taxon>Brassicaceae</taxon>
        <taxon>Brassiceae</taxon>
        <taxon>Brassica</taxon>
    </lineage>
</organism>